<dbReference type="RefSeq" id="XP_065654029.1">
    <property type="nucleotide sequence ID" value="XM_065797957.1"/>
</dbReference>
<feature type="signal peptide" evidence="2">
    <location>
        <begin position="1"/>
        <end position="21"/>
    </location>
</feature>
<keyword evidence="1" id="KW-0472">Membrane</keyword>
<name>A0ABM4BXS8_HYDVU</name>
<evidence type="ECO:0000256" key="1">
    <source>
        <dbReference type="SAM" id="Phobius"/>
    </source>
</evidence>
<feature type="transmembrane region" description="Helical" evidence="1">
    <location>
        <begin position="208"/>
        <end position="231"/>
    </location>
</feature>
<feature type="chain" id="PRO_5045153685" evidence="2">
    <location>
        <begin position="22"/>
        <end position="269"/>
    </location>
</feature>
<keyword evidence="1" id="KW-1133">Transmembrane helix</keyword>
<dbReference type="InterPro" id="IPR008972">
    <property type="entry name" value="Cupredoxin"/>
</dbReference>
<accession>A0ABM4BXS8</accession>
<evidence type="ECO:0000313" key="3">
    <source>
        <dbReference type="Proteomes" id="UP001652625"/>
    </source>
</evidence>
<proteinExistence type="predicted"/>
<gene>
    <name evidence="4" type="primary">LOC136080794</name>
</gene>
<keyword evidence="2" id="KW-0732">Signal</keyword>
<evidence type="ECO:0000313" key="4">
    <source>
        <dbReference type="RefSeq" id="XP_065654029.1"/>
    </source>
</evidence>
<evidence type="ECO:0000256" key="2">
    <source>
        <dbReference type="SAM" id="SignalP"/>
    </source>
</evidence>
<keyword evidence="1" id="KW-0812">Transmembrane</keyword>
<keyword evidence="3" id="KW-1185">Reference proteome</keyword>
<dbReference type="GeneID" id="136080794"/>
<dbReference type="Gene3D" id="2.60.40.420">
    <property type="entry name" value="Cupredoxins - blue copper proteins"/>
    <property type="match status" value="1"/>
</dbReference>
<dbReference type="Proteomes" id="UP001652625">
    <property type="component" value="Chromosome 05"/>
</dbReference>
<reference evidence="4" key="1">
    <citation type="submission" date="2025-08" db="UniProtKB">
        <authorList>
            <consortium name="RefSeq"/>
        </authorList>
    </citation>
    <scope>IDENTIFICATION</scope>
</reference>
<protein>
    <submittedName>
        <fullName evidence="4">Uncharacterized protein LOC136080794 isoform X1</fullName>
    </submittedName>
</protein>
<sequence length="269" mass="30619">MVSVWFKLYFLILFLFGSNYGLTLSSILWDPNNPIFNAAKCSKDSTKFCAIIYDEINLLCGNQYLNTYPIAYMSTNFFYNVYLTTNITVFENRDATNSELLYKCHPKWDVKEEKLYFDHFKYIFKQSVGQTAYFFTTSDGTIKSLNNIVGLSQTNHMQFSVSLQSEENLECRHRVNLCLQDNTGNPTAAPLRSKQENTFAHCVKHPEILSLLFGLLFFGLFIGIVASRCFVQFFRKKKGLVSTSSSSSSGDDYCANTSNLLSKPAGQKC</sequence>
<organism evidence="3 4">
    <name type="scientific">Hydra vulgaris</name>
    <name type="common">Hydra</name>
    <name type="synonym">Hydra attenuata</name>
    <dbReference type="NCBI Taxonomy" id="6087"/>
    <lineage>
        <taxon>Eukaryota</taxon>
        <taxon>Metazoa</taxon>
        <taxon>Cnidaria</taxon>
        <taxon>Hydrozoa</taxon>
        <taxon>Hydroidolina</taxon>
        <taxon>Anthoathecata</taxon>
        <taxon>Aplanulata</taxon>
        <taxon>Hydridae</taxon>
        <taxon>Hydra</taxon>
    </lineage>
</organism>